<protein>
    <submittedName>
        <fullName evidence="1">Uncharacterized protein</fullName>
    </submittedName>
</protein>
<proteinExistence type="predicted"/>
<gene>
    <name evidence="1" type="ORF">FB567DRAFT_544934</name>
</gene>
<accession>A0A8K0RHV9</accession>
<comment type="caution">
    <text evidence="1">The sequence shown here is derived from an EMBL/GenBank/DDBJ whole genome shotgun (WGS) entry which is preliminary data.</text>
</comment>
<evidence type="ECO:0000313" key="1">
    <source>
        <dbReference type="EMBL" id="KAH7093596.1"/>
    </source>
</evidence>
<reference evidence="1" key="1">
    <citation type="journal article" date="2021" name="Nat. Commun.">
        <title>Genetic determinants of endophytism in the Arabidopsis root mycobiome.</title>
        <authorList>
            <person name="Mesny F."/>
            <person name="Miyauchi S."/>
            <person name="Thiergart T."/>
            <person name="Pickel B."/>
            <person name="Atanasova L."/>
            <person name="Karlsson M."/>
            <person name="Huettel B."/>
            <person name="Barry K.W."/>
            <person name="Haridas S."/>
            <person name="Chen C."/>
            <person name="Bauer D."/>
            <person name="Andreopoulos W."/>
            <person name="Pangilinan J."/>
            <person name="LaButti K."/>
            <person name="Riley R."/>
            <person name="Lipzen A."/>
            <person name="Clum A."/>
            <person name="Drula E."/>
            <person name="Henrissat B."/>
            <person name="Kohler A."/>
            <person name="Grigoriev I.V."/>
            <person name="Martin F.M."/>
            <person name="Hacquard S."/>
        </authorList>
    </citation>
    <scope>NUCLEOTIDE SEQUENCE</scope>
    <source>
        <strain evidence="1">MPI-SDFR-AT-0120</strain>
    </source>
</reference>
<dbReference type="EMBL" id="JAGMVJ010000002">
    <property type="protein sequence ID" value="KAH7093596.1"/>
    <property type="molecule type" value="Genomic_DNA"/>
</dbReference>
<organism evidence="1 2">
    <name type="scientific">Paraphoma chrysanthemicola</name>
    <dbReference type="NCBI Taxonomy" id="798071"/>
    <lineage>
        <taxon>Eukaryota</taxon>
        <taxon>Fungi</taxon>
        <taxon>Dikarya</taxon>
        <taxon>Ascomycota</taxon>
        <taxon>Pezizomycotina</taxon>
        <taxon>Dothideomycetes</taxon>
        <taxon>Pleosporomycetidae</taxon>
        <taxon>Pleosporales</taxon>
        <taxon>Pleosporineae</taxon>
        <taxon>Phaeosphaeriaceae</taxon>
        <taxon>Paraphoma</taxon>
    </lineage>
</organism>
<sequence>MIPDCIPIPMLTKLFKKICTSQSTLFEGTLLKDYLIIIRTLDFLGTIVATAFELHRGGIELFPNQVLWHPTVRTQILEDHFADFDTYGFVEVVIEEIEVFKGLHPYTVNTYDAGVSPDLGQLWLIGCAIHPEADTDMTLEPVLGRFIGPTPHDCLPHMRPEQLSSLGLEGCLEVPSSHPMPELAIALEQLFTLRKDDARLAGSPNIGRVLFFFRTG</sequence>
<dbReference type="Proteomes" id="UP000813461">
    <property type="component" value="Unassembled WGS sequence"/>
</dbReference>
<evidence type="ECO:0000313" key="2">
    <source>
        <dbReference type="Proteomes" id="UP000813461"/>
    </source>
</evidence>
<name>A0A8K0RHV9_9PLEO</name>
<dbReference type="AlphaFoldDB" id="A0A8K0RHV9"/>
<keyword evidence="2" id="KW-1185">Reference proteome</keyword>